<evidence type="ECO:0000259" key="1">
    <source>
        <dbReference type="Pfam" id="PF13643"/>
    </source>
</evidence>
<dbReference type="AlphaFoldDB" id="G6EY55"/>
<dbReference type="eggNOG" id="ENOG502ZUHQ">
    <property type="taxonomic scope" value="Bacteria"/>
</dbReference>
<organism evidence="2 3">
    <name type="scientific">Commensalibacter intestini A911</name>
    <dbReference type="NCBI Taxonomy" id="1088868"/>
    <lineage>
        <taxon>Bacteria</taxon>
        <taxon>Pseudomonadati</taxon>
        <taxon>Pseudomonadota</taxon>
        <taxon>Alphaproteobacteria</taxon>
        <taxon>Acetobacterales</taxon>
        <taxon>Acetobacteraceae</taxon>
    </lineage>
</organism>
<protein>
    <recommendedName>
        <fullName evidence="1">DUF4145 domain-containing protein</fullName>
    </recommendedName>
</protein>
<dbReference type="Pfam" id="PF13643">
    <property type="entry name" value="DUF4145"/>
    <property type="match status" value="1"/>
</dbReference>
<reference evidence="2 3" key="1">
    <citation type="submission" date="2011-10" db="EMBL/GenBank/DDBJ databases">
        <title>Genome Sequence of Commensalibacter intestini A911, isolated from Drosophila gut.</title>
        <authorList>
            <person name="Lee W.-J."/>
            <person name="Kim E.-K."/>
        </authorList>
    </citation>
    <scope>NUCLEOTIDE SEQUENCE [LARGE SCALE GENOMIC DNA]</scope>
    <source>
        <strain evidence="2 3">A911</strain>
    </source>
</reference>
<comment type="caution">
    <text evidence="2">The sequence shown here is derived from an EMBL/GenBank/DDBJ whole genome shotgun (WGS) entry which is preliminary data.</text>
</comment>
<dbReference type="PATRIC" id="fig|1088868.3.peg.375"/>
<proteinExistence type="predicted"/>
<name>G6EY55_9PROT</name>
<dbReference type="EMBL" id="AGFR01000003">
    <property type="protein sequence ID" value="EHD14443.1"/>
    <property type="molecule type" value="Genomic_DNA"/>
</dbReference>
<sequence length="175" mass="20490">MKLKQFGEGIIREDKEFFLLPDSSARLFPDYIPKAILSDYNEACLIKNKSPKASATLARRYLQGMIRDFWKVEERNLYLEINKIKDKIPPDLYEAIDAIREIGNIGAHMEKDVNVIIDVDPNEVQMLIELIENLFEEWYIKSFEEQQKRDEDQRRLAKIKTIGIDKAGQKSPRKS</sequence>
<feature type="domain" description="DUF4145" evidence="1">
    <location>
        <begin position="41"/>
        <end position="111"/>
    </location>
</feature>
<dbReference type="InterPro" id="IPR025285">
    <property type="entry name" value="DUF4145"/>
</dbReference>
<evidence type="ECO:0000313" key="3">
    <source>
        <dbReference type="Proteomes" id="UP000005939"/>
    </source>
</evidence>
<dbReference type="Proteomes" id="UP000005939">
    <property type="component" value="Unassembled WGS sequence"/>
</dbReference>
<gene>
    <name evidence="2" type="ORF">CIN_03750</name>
</gene>
<evidence type="ECO:0000313" key="2">
    <source>
        <dbReference type="EMBL" id="EHD14443.1"/>
    </source>
</evidence>
<accession>G6EY55</accession>